<reference evidence="1 2" key="1">
    <citation type="submission" date="2024-01" db="EMBL/GenBank/DDBJ databases">
        <title>A draft genome for the cacao thread blight pathogen Marasmiellus scandens.</title>
        <authorList>
            <person name="Baruah I.K."/>
            <person name="Leung J."/>
            <person name="Bukari Y."/>
            <person name="Amoako-Attah I."/>
            <person name="Meinhardt L.W."/>
            <person name="Bailey B.A."/>
            <person name="Cohen S.P."/>
        </authorList>
    </citation>
    <scope>NUCLEOTIDE SEQUENCE [LARGE SCALE GENOMIC DNA]</scope>
    <source>
        <strain evidence="1 2">GH-19</strain>
    </source>
</reference>
<organism evidence="1 2">
    <name type="scientific">Marasmiellus scandens</name>
    <dbReference type="NCBI Taxonomy" id="2682957"/>
    <lineage>
        <taxon>Eukaryota</taxon>
        <taxon>Fungi</taxon>
        <taxon>Dikarya</taxon>
        <taxon>Basidiomycota</taxon>
        <taxon>Agaricomycotina</taxon>
        <taxon>Agaricomycetes</taxon>
        <taxon>Agaricomycetidae</taxon>
        <taxon>Agaricales</taxon>
        <taxon>Marasmiineae</taxon>
        <taxon>Omphalotaceae</taxon>
        <taxon>Marasmiellus</taxon>
    </lineage>
</organism>
<protein>
    <recommendedName>
        <fullName evidence="3">F-box domain-containing protein</fullName>
    </recommendedName>
</protein>
<evidence type="ECO:0000313" key="1">
    <source>
        <dbReference type="EMBL" id="KAK7457768.1"/>
    </source>
</evidence>
<dbReference type="Proteomes" id="UP001498398">
    <property type="component" value="Unassembled WGS sequence"/>
</dbReference>
<evidence type="ECO:0000313" key="2">
    <source>
        <dbReference type="Proteomes" id="UP001498398"/>
    </source>
</evidence>
<keyword evidence="2" id="KW-1185">Reference proteome</keyword>
<name>A0ABR1JCX7_9AGAR</name>
<comment type="caution">
    <text evidence="1">The sequence shown here is derived from an EMBL/GenBank/DDBJ whole genome shotgun (WGS) entry which is preliminary data.</text>
</comment>
<gene>
    <name evidence="1" type="ORF">VKT23_010107</name>
</gene>
<evidence type="ECO:0008006" key="3">
    <source>
        <dbReference type="Google" id="ProtNLM"/>
    </source>
</evidence>
<sequence length="107" mass="12061">MLGEIFIRSLPTEGRSTVARFPVPSINEAPLIFTRVCKAWKEVAIFTPHLWCGLEIHVPLLKIVDTELWDYRICAIKSWLQRSGDLPLSLPLSYAPASLASLMQVNL</sequence>
<accession>A0ABR1JCX7</accession>
<proteinExistence type="predicted"/>
<dbReference type="EMBL" id="JBANRG010000019">
    <property type="protein sequence ID" value="KAK7457768.1"/>
    <property type="molecule type" value="Genomic_DNA"/>
</dbReference>